<feature type="transmembrane region" description="Helical" evidence="8">
    <location>
        <begin position="248"/>
        <end position="266"/>
    </location>
</feature>
<evidence type="ECO:0000256" key="1">
    <source>
        <dbReference type="ARBA" id="ARBA00004651"/>
    </source>
</evidence>
<evidence type="ECO:0000256" key="3">
    <source>
        <dbReference type="ARBA" id="ARBA00022475"/>
    </source>
</evidence>
<feature type="transmembrane region" description="Helical" evidence="8">
    <location>
        <begin position="306"/>
        <end position="326"/>
    </location>
</feature>
<evidence type="ECO:0000256" key="8">
    <source>
        <dbReference type="SAM" id="Phobius"/>
    </source>
</evidence>
<dbReference type="PANTHER" id="PTHR33406">
    <property type="entry name" value="MEMBRANE PROTEIN MJ1562-RELATED"/>
    <property type="match status" value="1"/>
</dbReference>
<feature type="compositionally biased region" description="Gly residues" evidence="7">
    <location>
        <begin position="70"/>
        <end position="81"/>
    </location>
</feature>
<dbReference type="PANTHER" id="PTHR33406:SF6">
    <property type="entry name" value="MEMBRANE PROTEIN YDGH-RELATED"/>
    <property type="match status" value="1"/>
</dbReference>
<feature type="transmembrane region" description="Helical" evidence="8">
    <location>
        <begin position="441"/>
        <end position="459"/>
    </location>
</feature>
<evidence type="ECO:0000256" key="4">
    <source>
        <dbReference type="ARBA" id="ARBA00022692"/>
    </source>
</evidence>
<feature type="transmembrane region" description="Helical" evidence="8">
    <location>
        <begin position="86"/>
        <end position="106"/>
    </location>
</feature>
<dbReference type="EMBL" id="JBHDLJ010000006">
    <property type="protein sequence ID" value="MFB0834770.1"/>
    <property type="molecule type" value="Genomic_DNA"/>
</dbReference>
<evidence type="ECO:0000256" key="7">
    <source>
        <dbReference type="SAM" id="MobiDB-lite"/>
    </source>
</evidence>
<feature type="region of interest" description="Disordered" evidence="7">
    <location>
        <begin position="530"/>
        <end position="564"/>
    </location>
</feature>
<evidence type="ECO:0000256" key="6">
    <source>
        <dbReference type="ARBA" id="ARBA00023136"/>
    </source>
</evidence>
<feature type="region of interest" description="Disordered" evidence="7">
    <location>
        <begin position="796"/>
        <end position="821"/>
    </location>
</feature>
<gene>
    <name evidence="10" type="ORF">ACETWP_09240</name>
</gene>
<keyword evidence="3" id="KW-1003">Cell membrane</keyword>
<comment type="similarity">
    <text evidence="2">Belongs to the resistance-nodulation-cell division (RND) (TC 2.A.6) family. MmpL subfamily.</text>
</comment>
<feature type="region of interest" description="Disordered" evidence="7">
    <location>
        <begin position="1"/>
        <end position="83"/>
    </location>
</feature>
<dbReference type="SUPFAM" id="SSF82866">
    <property type="entry name" value="Multidrug efflux transporter AcrB transmembrane domain"/>
    <property type="match status" value="2"/>
</dbReference>
<organism evidence="10 11">
    <name type="scientific">Arthrobacter halodurans</name>
    <dbReference type="NCBI Taxonomy" id="516699"/>
    <lineage>
        <taxon>Bacteria</taxon>
        <taxon>Bacillati</taxon>
        <taxon>Actinomycetota</taxon>
        <taxon>Actinomycetes</taxon>
        <taxon>Micrococcales</taxon>
        <taxon>Micrococcaceae</taxon>
        <taxon>Arthrobacter</taxon>
    </lineage>
</organism>
<comment type="subcellular location">
    <subcellularLocation>
        <location evidence="1">Cell membrane</location>
        <topology evidence="1">Multi-pass membrane protein</topology>
    </subcellularLocation>
</comment>
<dbReference type="Gene3D" id="1.20.1640.10">
    <property type="entry name" value="Multidrug efflux transporter AcrB transmembrane domain"/>
    <property type="match status" value="2"/>
</dbReference>
<feature type="transmembrane region" description="Helical" evidence="8">
    <location>
        <begin position="382"/>
        <end position="405"/>
    </location>
</feature>
<accession>A0ABV4UM96</accession>
<dbReference type="Proteomes" id="UP001575652">
    <property type="component" value="Unassembled WGS sequence"/>
</dbReference>
<evidence type="ECO:0000313" key="11">
    <source>
        <dbReference type="Proteomes" id="UP001575652"/>
    </source>
</evidence>
<evidence type="ECO:0000256" key="5">
    <source>
        <dbReference type="ARBA" id="ARBA00022989"/>
    </source>
</evidence>
<feature type="compositionally biased region" description="Basic and acidic residues" evidence="7">
    <location>
        <begin position="811"/>
        <end position="821"/>
    </location>
</feature>
<feature type="transmembrane region" description="Helical" evidence="8">
    <location>
        <begin position="725"/>
        <end position="753"/>
    </location>
</feature>
<sequence>MNEKRSAVDGRQTSAAPHASESAAAPEAAGPTEAAAGAADRTAKHRAGGGPGALGVPRARNGSGRRARGGRGGGTGRGPGRGTKAAIGRALAAVAIVLLWLGVAGVGGPTFGKLDEVQSNDQASFLPASAEATRALEWQDRFRDSSTIPAVVVVESESALDPASLAPAVDGLGAVAAVNGDIVGPIPSEDGNAVQLIVPLDSGADVEAAVAEMRALLAGSVPAGAMPYVTGPAGFTADLVEAFSGIDGILLGVALAAVLVILLLVYRSLLLPITVLFTSVAALCAAILAVFYMAKAGWISLDGQSQGILSILVIGAATDYALLYVARFREALSHGEHRFTAVATAMRKSAEPILASAGTVTVGLLCLVFSDLNSNKALGPIAASGIVFSVLAALTLLPALLGLFGRAAFWPFIPKTVPVSEEPSGLWARVASFVGRRPRPVWIATTLLLAAGCLGLTQLQASGVPQSELVLGETQSATGQDVLAEHFDAGSGSPAYAVVAAEDGEALLETVRGVEGVGSAYLQAEDGGPALTAADQSAGTDAQAGPPPGVGTGPDAGAAPADRPAQEIEGRVLISITLEDAADSAAAADTVLALRDVVHAGTPDGLVGGVSATALDTNTTAKADLVKIIPLVLTAILLILMLLLRSVLAPVLLIATTLLSYGTAMGVSAWVFDGVFGFPGADPSVPLFGFVFLVALGVDYNIFLMTRVREEALKHGTRDGIRRGLAVTGGVITSAGVVLAATFAALGVIPIMFLVQLGFIVAFGVLLDTLVVRTLLVPALAHDIGRRIWWPSRLGREDAGAPSAPAPGPSEDAREREAVRA</sequence>
<dbReference type="Pfam" id="PF03176">
    <property type="entry name" value="MMPL"/>
    <property type="match status" value="2"/>
</dbReference>
<evidence type="ECO:0000256" key="2">
    <source>
        <dbReference type="ARBA" id="ARBA00010157"/>
    </source>
</evidence>
<feature type="transmembrane region" description="Helical" evidence="8">
    <location>
        <begin position="759"/>
        <end position="781"/>
    </location>
</feature>
<feature type="transmembrane region" description="Helical" evidence="8">
    <location>
        <begin position="273"/>
        <end position="294"/>
    </location>
</feature>
<dbReference type="InterPro" id="IPR050545">
    <property type="entry name" value="Mycobact_MmpL"/>
</dbReference>
<keyword evidence="5 8" id="KW-1133">Transmembrane helix</keyword>
<reference evidence="10 11" key="1">
    <citation type="submission" date="2024-09" db="EMBL/GenBank/DDBJ databases">
        <authorList>
            <person name="Salinas-Garcia M.A."/>
            <person name="Prieme A."/>
        </authorList>
    </citation>
    <scope>NUCLEOTIDE SEQUENCE [LARGE SCALE GENOMIC DNA]</scope>
    <source>
        <strain evidence="10 11">DSM 21081</strain>
    </source>
</reference>
<feature type="transmembrane region" description="Helical" evidence="8">
    <location>
        <begin position="684"/>
        <end position="704"/>
    </location>
</feature>
<dbReference type="RefSeq" id="WP_373971942.1">
    <property type="nucleotide sequence ID" value="NZ_JBHDLJ010000006.1"/>
</dbReference>
<feature type="transmembrane region" description="Helical" evidence="8">
    <location>
        <begin position="651"/>
        <end position="672"/>
    </location>
</feature>
<keyword evidence="6 8" id="KW-0472">Membrane</keyword>
<feature type="compositionally biased region" description="Low complexity" evidence="7">
    <location>
        <begin position="553"/>
        <end position="563"/>
    </location>
</feature>
<protein>
    <submittedName>
        <fullName evidence="10">Efflux RND transporter permease subunit</fullName>
    </submittedName>
</protein>
<keyword evidence="11" id="KW-1185">Reference proteome</keyword>
<feature type="compositionally biased region" description="Low complexity" evidence="7">
    <location>
        <begin position="13"/>
        <end position="39"/>
    </location>
</feature>
<proteinExistence type="inferred from homology"/>
<feature type="transmembrane region" description="Helical" evidence="8">
    <location>
        <begin position="353"/>
        <end position="370"/>
    </location>
</feature>
<evidence type="ECO:0000313" key="10">
    <source>
        <dbReference type="EMBL" id="MFB0834770.1"/>
    </source>
</evidence>
<feature type="domain" description="Membrane transport protein MMPL" evidence="9">
    <location>
        <begin position="125"/>
        <end position="441"/>
    </location>
</feature>
<evidence type="ECO:0000259" key="9">
    <source>
        <dbReference type="Pfam" id="PF03176"/>
    </source>
</evidence>
<feature type="transmembrane region" description="Helical" evidence="8">
    <location>
        <begin position="625"/>
        <end position="644"/>
    </location>
</feature>
<comment type="caution">
    <text evidence="10">The sequence shown here is derived from an EMBL/GenBank/DDBJ whole genome shotgun (WGS) entry which is preliminary data.</text>
</comment>
<keyword evidence="4 8" id="KW-0812">Transmembrane</keyword>
<dbReference type="InterPro" id="IPR004869">
    <property type="entry name" value="MMPL_dom"/>
</dbReference>
<name>A0ABV4UM96_9MICC</name>
<feature type="domain" description="Membrane transport protein MMPL" evidence="9">
    <location>
        <begin position="572"/>
        <end position="793"/>
    </location>
</feature>